<evidence type="ECO:0000313" key="1">
    <source>
        <dbReference type="EMBL" id="VFU06996.1"/>
    </source>
</evidence>
<proteinExistence type="predicted"/>
<dbReference type="KEGG" id="mtun:MTUNDRAET4_0103"/>
<gene>
    <name evidence="1" type="ORF">MTUNDRAET4_0103</name>
</gene>
<name>A0A4U8YTH5_METTU</name>
<reference evidence="1 2" key="1">
    <citation type="submission" date="2019-03" db="EMBL/GenBank/DDBJ databases">
        <authorList>
            <person name="Kox A.R. M."/>
        </authorList>
    </citation>
    <scope>NUCLEOTIDE SEQUENCE [LARGE SCALE GENOMIC DNA]</scope>
    <source>
        <strain evidence="1">MTUNDRAET4 annotated genome</strain>
    </source>
</reference>
<evidence type="ECO:0000313" key="2">
    <source>
        <dbReference type="Proteomes" id="UP000294360"/>
    </source>
</evidence>
<dbReference type="AlphaFoldDB" id="A0A4U8YTH5"/>
<dbReference type="Proteomes" id="UP000294360">
    <property type="component" value="Chromosome"/>
</dbReference>
<protein>
    <submittedName>
        <fullName evidence="1">Uncharacterized protein</fullName>
    </submittedName>
</protein>
<accession>A0A4U8YTH5</accession>
<organism evidence="1 2">
    <name type="scientific">Methylocella tundrae</name>
    <dbReference type="NCBI Taxonomy" id="227605"/>
    <lineage>
        <taxon>Bacteria</taxon>
        <taxon>Pseudomonadati</taxon>
        <taxon>Pseudomonadota</taxon>
        <taxon>Alphaproteobacteria</taxon>
        <taxon>Hyphomicrobiales</taxon>
        <taxon>Beijerinckiaceae</taxon>
        <taxon>Methylocella</taxon>
    </lineage>
</organism>
<dbReference type="EMBL" id="LR536450">
    <property type="protein sequence ID" value="VFU06996.1"/>
    <property type="molecule type" value="Genomic_DNA"/>
</dbReference>
<sequence>MGKPGPSLFLTRASFISFLRGRRGVIVRMARMLFPARRQNYSLSFSFNGHAFHATFSFLDIEGYFVGEIFLTPEKTSSQLEALARDAMIFASLALQHGATLESLKAAMTRDDRFGYTSVAGQAIGAVADMVEHIKAVGLHENA</sequence>